<evidence type="ECO:0000256" key="8">
    <source>
        <dbReference type="ARBA" id="ARBA00029674"/>
    </source>
</evidence>
<evidence type="ECO:0000256" key="3">
    <source>
        <dbReference type="ARBA" id="ARBA00006723"/>
    </source>
</evidence>
<accession>A0A5E7VQM6</accession>
<dbReference type="Proteomes" id="UP000412311">
    <property type="component" value="Unassembled WGS sequence"/>
</dbReference>
<evidence type="ECO:0000256" key="9">
    <source>
        <dbReference type="PIRSR" id="PIRSR618191-1"/>
    </source>
</evidence>
<keyword evidence="10" id="KW-0058">Aromatic hydrocarbons catabolism</keyword>
<evidence type="ECO:0000313" key="12">
    <source>
        <dbReference type="EMBL" id="VVQ25022.1"/>
    </source>
</evidence>
<dbReference type="PANTHER" id="PTHR35530">
    <property type="entry name" value="TAUTOMERASE-RELATED"/>
    <property type="match status" value="1"/>
</dbReference>
<dbReference type="InterPro" id="IPR018191">
    <property type="entry name" value="4-OT"/>
</dbReference>
<reference evidence="12 13" key="1">
    <citation type="submission" date="2019-09" db="EMBL/GenBank/DDBJ databases">
        <authorList>
            <person name="Chandra G."/>
            <person name="Truman W A."/>
        </authorList>
    </citation>
    <scope>NUCLEOTIDE SEQUENCE [LARGE SCALE GENOMIC DNA]</scope>
    <source>
        <strain evidence="12">PS925</strain>
    </source>
</reference>
<evidence type="ECO:0000256" key="1">
    <source>
        <dbReference type="ARBA" id="ARBA00001379"/>
    </source>
</evidence>
<dbReference type="AlphaFoldDB" id="A0A5E7VQM6"/>
<dbReference type="SUPFAM" id="SSF55331">
    <property type="entry name" value="Tautomerase/MIF"/>
    <property type="match status" value="1"/>
</dbReference>
<dbReference type="InterPro" id="IPR004370">
    <property type="entry name" value="4-OT-like_dom"/>
</dbReference>
<dbReference type="EC" id="5.3.2.6" evidence="5 10"/>
<feature type="domain" description="4-oxalocrotonate tautomerase-like" evidence="11">
    <location>
        <begin position="2"/>
        <end position="57"/>
    </location>
</feature>
<protein>
    <recommendedName>
        <fullName evidence="6 10">2-hydroxymuconate tautomerase</fullName>
        <ecNumber evidence="5 10">5.3.2.6</ecNumber>
    </recommendedName>
    <alternativeName>
        <fullName evidence="8 10">4-oxalocrotonate tautomerase</fullName>
    </alternativeName>
</protein>
<evidence type="ECO:0000313" key="13">
    <source>
        <dbReference type="Proteomes" id="UP000412311"/>
    </source>
</evidence>
<comment type="similarity">
    <text evidence="3 10">Belongs to the 4-oxalocrotonate tautomerase family.</text>
</comment>
<dbReference type="GO" id="GO:0016853">
    <property type="term" value="F:isomerase activity"/>
    <property type="evidence" value="ECO:0007669"/>
    <property type="project" value="UniProtKB-UniRule"/>
</dbReference>
<organism evidence="12 13">
    <name type="scientific">Pseudomonas fluorescens</name>
    <dbReference type="NCBI Taxonomy" id="294"/>
    <lineage>
        <taxon>Bacteria</taxon>
        <taxon>Pseudomonadati</taxon>
        <taxon>Pseudomonadota</taxon>
        <taxon>Gammaproteobacteria</taxon>
        <taxon>Pseudomonadales</taxon>
        <taxon>Pseudomonadaceae</taxon>
        <taxon>Pseudomonas</taxon>
    </lineage>
</organism>
<evidence type="ECO:0000256" key="7">
    <source>
        <dbReference type="ARBA" id="ARBA00023235"/>
    </source>
</evidence>
<sequence>MPYVNIKITDEGVTREQKRELIAQVTAVLERVLQKNPRSTTVVIDEINVDNWGMAGLQVPEYREMFMKKPAE</sequence>
<gene>
    <name evidence="12" type="ORF">PS925_05647</name>
</gene>
<comment type="subunit">
    <text evidence="4 10">Homohexamer.</text>
</comment>
<name>A0A5E7VQM6_PSEFL</name>
<feature type="active site" description="Proton acceptor; via imino nitrogen" evidence="9">
    <location>
        <position position="2"/>
    </location>
</feature>
<dbReference type="InterPro" id="IPR014347">
    <property type="entry name" value="Tautomerase/MIF_sf"/>
</dbReference>
<dbReference type="RefSeq" id="WP_150795570.1">
    <property type="nucleotide sequence ID" value="NZ_CABVJG010000025.1"/>
</dbReference>
<evidence type="ECO:0000256" key="2">
    <source>
        <dbReference type="ARBA" id="ARBA00003024"/>
    </source>
</evidence>
<evidence type="ECO:0000256" key="5">
    <source>
        <dbReference type="ARBA" id="ARBA00012667"/>
    </source>
</evidence>
<dbReference type="NCBIfam" id="TIGR00013">
    <property type="entry name" value="taut"/>
    <property type="match status" value="1"/>
</dbReference>
<evidence type="ECO:0000256" key="6">
    <source>
        <dbReference type="ARBA" id="ARBA00015750"/>
    </source>
</evidence>
<evidence type="ECO:0000259" key="11">
    <source>
        <dbReference type="Pfam" id="PF01361"/>
    </source>
</evidence>
<comment type="function">
    <text evidence="2">Catalyzes the ketonization of 2-hydroxymuconate stereoselectively to yield 2-oxo-3-hexenedioate.</text>
</comment>
<dbReference type="Pfam" id="PF01361">
    <property type="entry name" value="Tautomerase"/>
    <property type="match status" value="1"/>
</dbReference>
<dbReference type="Gene3D" id="3.30.429.10">
    <property type="entry name" value="Macrophage Migration Inhibitory Factor"/>
    <property type="match status" value="1"/>
</dbReference>
<evidence type="ECO:0000256" key="10">
    <source>
        <dbReference type="RuleBase" id="RU362032"/>
    </source>
</evidence>
<dbReference type="PANTHER" id="PTHR35530:SF1">
    <property type="entry name" value="2-HYDROXYMUCONATE TAUTOMERASE"/>
    <property type="match status" value="1"/>
</dbReference>
<evidence type="ECO:0000256" key="4">
    <source>
        <dbReference type="ARBA" id="ARBA00011643"/>
    </source>
</evidence>
<keyword evidence="7 10" id="KW-0413">Isomerase</keyword>
<proteinExistence type="inferred from homology"/>
<comment type="catalytic activity">
    <reaction evidence="1 10">
        <text>(2Z,4E)-2-hydroxyhexa-2,4-dienedioate = (3E)-2-oxohex-3-enedioate</text>
        <dbReference type="Rhea" id="RHEA:33431"/>
        <dbReference type="ChEBI" id="CHEBI:28080"/>
        <dbReference type="ChEBI" id="CHEBI:64908"/>
        <dbReference type="EC" id="5.3.2.6"/>
    </reaction>
</comment>
<dbReference type="EMBL" id="CABVJG010000025">
    <property type="protein sequence ID" value="VVQ25022.1"/>
    <property type="molecule type" value="Genomic_DNA"/>
</dbReference>